<feature type="region of interest" description="Disordered" evidence="1">
    <location>
        <begin position="30"/>
        <end position="104"/>
    </location>
</feature>
<dbReference type="Proteomes" id="UP000604046">
    <property type="component" value="Unassembled WGS sequence"/>
</dbReference>
<comment type="caution">
    <text evidence="2">The sequence shown here is derived from an EMBL/GenBank/DDBJ whole genome shotgun (WGS) entry which is preliminary data.</text>
</comment>
<reference evidence="2" key="1">
    <citation type="submission" date="2021-02" db="EMBL/GenBank/DDBJ databases">
        <authorList>
            <person name="Dougan E. K."/>
            <person name="Rhodes N."/>
            <person name="Thang M."/>
            <person name="Chan C."/>
        </authorList>
    </citation>
    <scope>NUCLEOTIDE SEQUENCE</scope>
</reference>
<dbReference type="OrthoDB" id="411111at2759"/>
<gene>
    <name evidence="2" type="ORF">SNAT2548_LOCUS4656</name>
</gene>
<evidence type="ECO:0000313" key="2">
    <source>
        <dbReference type="EMBL" id="CAE7039146.1"/>
    </source>
</evidence>
<dbReference type="AlphaFoldDB" id="A0A812IHQ1"/>
<dbReference type="EMBL" id="CAJNDS010000290">
    <property type="protein sequence ID" value="CAE7039146.1"/>
    <property type="molecule type" value="Genomic_DNA"/>
</dbReference>
<keyword evidence="3" id="KW-1185">Reference proteome</keyword>
<evidence type="ECO:0000313" key="3">
    <source>
        <dbReference type="Proteomes" id="UP000604046"/>
    </source>
</evidence>
<feature type="compositionally biased region" description="Basic and acidic residues" evidence="1">
    <location>
        <begin position="71"/>
        <end position="83"/>
    </location>
</feature>
<name>A0A812IHQ1_9DINO</name>
<protein>
    <submittedName>
        <fullName evidence="2">Uncharacterized protein</fullName>
    </submittedName>
</protein>
<proteinExistence type="predicted"/>
<feature type="compositionally biased region" description="Low complexity" evidence="1">
    <location>
        <begin position="84"/>
        <end position="103"/>
    </location>
</feature>
<sequence length="471" mass="53275">MGQVTSRCMERLPKICQRKDTGNLTDAQAFQWRSSASEGEITVERGKPNSAHSAVIARDDDDITETTPFPIDRRRPPIARREGSNGPSGSSASSAPRPSSGLAQPLHRIEVTAGRYVYNLDLHGKPERGQNLRSYFQACSEHRKLQVTTSCFAAWRKNKKVNGFAKIIPVAKEGSWSELGDTRPFRVFFFDDNLEFGGKETSPGICNLRDLATGHFVEFAEGQNDFVQERFARHTIVQHSKLWRAVLVKANILDAMEDKEYFASLIAKFADPSEMLVVFMDVNATIVCNDTVQGKDLAVTLLGTMFELMELRPSPPGFTLTWTGLNEIRVEKIQTLKALIKNMTADDHEAYTKFWQEDNCWSFLSHVLEHGEVRWVTGTEPMTLAAVKDLFSSYMRTVPSALDRDGITNSWFHVYTNTLKDRHATILNSFGVDTRKVTLATVKDEMDVLHIAINHDMWDERDVKKFSDQFQ</sequence>
<accession>A0A812IHQ1</accession>
<evidence type="ECO:0000256" key="1">
    <source>
        <dbReference type="SAM" id="MobiDB-lite"/>
    </source>
</evidence>
<organism evidence="2 3">
    <name type="scientific">Symbiodinium natans</name>
    <dbReference type="NCBI Taxonomy" id="878477"/>
    <lineage>
        <taxon>Eukaryota</taxon>
        <taxon>Sar</taxon>
        <taxon>Alveolata</taxon>
        <taxon>Dinophyceae</taxon>
        <taxon>Suessiales</taxon>
        <taxon>Symbiodiniaceae</taxon>
        <taxon>Symbiodinium</taxon>
    </lineage>
</organism>